<dbReference type="GO" id="GO:0008168">
    <property type="term" value="F:methyltransferase activity"/>
    <property type="evidence" value="ECO:0007669"/>
    <property type="project" value="UniProtKB-KW"/>
</dbReference>
<gene>
    <name evidence="2" type="ORF">P4447_11340</name>
</gene>
<dbReference type="SUPFAM" id="SSF53335">
    <property type="entry name" value="S-adenosyl-L-methionine-dependent methyltransferases"/>
    <property type="match status" value="1"/>
</dbReference>
<evidence type="ECO:0000259" key="1">
    <source>
        <dbReference type="Pfam" id="PF08241"/>
    </source>
</evidence>
<dbReference type="GO" id="GO:0032259">
    <property type="term" value="P:methylation"/>
    <property type="evidence" value="ECO:0007669"/>
    <property type="project" value="UniProtKB-KW"/>
</dbReference>
<dbReference type="InterPro" id="IPR013216">
    <property type="entry name" value="Methyltransf_11"/>
</dbReference>
<sequence length="259" mass="29401">MNKEFFNRIEKETYVKRSADPQWMDLVQSRINITGKIAADIGAGGGIYSIALAQLGAKKVIGVDISENMIAGAKVNCRKYPQISFQVGTASESKLLDGEVDVLLERALIHHLKEEHLSACFAEGKRILGENGLFILQDRTMEDCAIAGSDEHIRGYFFELFPELLEKDISRRHSVETVNSYLKRAGFQTVEVITFWEHRKTYQSLNELKQEIMLRKGRSILFELADEQVKSLADGVGERVTKSFPVVEKERWTIWFAKA</sequence>
<evidence type="ECO:0000313" key="2">
    <source>
        <dbReference type="EMBL" id="MED3563036.1"/>
    </source>
</evidence>
<organism evidence="2 3">
    <name type="scientific">Bacillus xiapuensis</name>
    <dbReference type="NCBI Taxonomy" id="2014075"/>
    <lineage>
        <taxon>Bacteria</taxon>
        <taxon>Bacillati</taxon>
        <taxon>Bacillota</taxon>
        <taxon>Bacilli</taxon>
        <taxon>Bacillales</taxon>
        <taxon>Bacillaceae</taxon>
        <taxon>Bacillus</taxon>
    </lineage>
</organism>
<dbReference type="EMBL" id="JARMQG010000133">
    <property type="protein sequence ID" value="MED3563036.1"/>
    <property type="molecule type" value="Genomic_DNA"/>
</dbReference>
<feature type="domain" description="Methyltransferase type 11" evidence="1">
    <location>
        <begin position="40"/>
        <end position="136"/>
    </location>
</feature>
<dbReference type="InterPro" id="IPR029063">
    <property type="entry name" value="SAM-dependent_MTases_sf"/>
</dbReference>
<dbReference type="CDD" id="cd02440">
    <property type="entry name" value="AdoMet_MTases"/>
    <property type="match status" value="1"/>
</dbReference>
<reference evidence="2 3" key="1">
    <citation type="submission" date="2023-03" db="EMBL/GenBank/DDBJ databases">
        <title>Bacillus Genome Sequencing.</title>
        <authorList>
            <person name="Dunlap C."/>
        </authorList>
    </citation>
    <scope>NUCLEOTIDE SEQUENCE [LARGE SCALE GENOMIC DNA]</scope>
    <source>
        <strain evidence="2 3">B-14544</strain>
    </source>
</reference>
<keyword evidence="3" id="KW-1185">Reference proteome</keyword>
<keyword evidence="2" id="KW-0808">Transferase</keyword>
<keyword evidence="2" id="KW-0489">Methyltransferase</keyword>
<dbReference type="RefSeq" id="WP_327968062.1">
    <property type="nucleotide sequence ID" value="NZ_JARMQG010000133.1"/>
</dbReference>
<accession>A0ABU6NC63</accession>
<name>A0ABU6NC63_9BACI</name>
<evidence type="ECO:0000313" key="3">
    <source>
        <dbReference type="Proteomes" id="UP001330749"/>
    </source>
</evidence>
<dbReference type="PANTHER" id="PTHR43464">
    <property type="entry name" value="METHYLTRANSFERASE"/>
    <property type="match status" value="1"/>
</dbReference>
<proteinExistence type="predicted"/>
<dbReference type="PANTHER" id="PTHR43464:SF83">
    <property type="entry name" value="MALONYL-[ACYL-CARRIER PROTEIN] O-METHYLTRANSFERASE"/>
    <property type="match status" value="1"/>
</dbReference>
<dbReference type="Proteomes" id="UP001330749">
    <property type="component" value="Unassembled WGS sequence"/>
</dbReference>
<comment type="caution">
    <text evidence="2">The sequence shown here is derived from an EMBL/GenBank/DDBJ whole genome shotgun (WGS) entry which is preliminary data.</text>
</comment>
<dbReference type="Gene3D" id="3.40.50.150">
    <property type="entry name" value="Vaccinia Virus protein VP39"/>
    <property type="match status" value="1"/>
</dbReference>
<protein>
    <submittedName>
        <fullName evidence="2">Class I SAM-dependent methyltransferase</fullName>
    </submittedName>
</protein>
<dbReference type="Pfam" id="PF08241">
    <property type="entry name" value="Methyltransf_11"/>
    <property type="match status" value="1"/>
</dbReference>